<comment type="similarity">
    <text evidence="2">Belongs to the glycosyl hydrolase 1 family.</text>
</comment>
<dbReference type="PRINTS" id="PR00131">
    <property type="entry name" value="GLHYDRLASE1"/>
</dbReference>
<dbReference type="SUPFAM" id="SSF51445">
    <property type="entry name" value="(Trans)glycosidases"/>
    <property type="match status" value="1"/>
</dbReference>
<keyword evidence="1" id="KW-0326">Glycosidase</keyword>
<dbReference type="PANTHER" id="PTHR10353">
    <property type="entry name" value="GLYCOSYL HYDROLASE"/>
    <property type="match status" value="1"/>
</dbReference>
<sequence length="459" mass="52508">MTSKENFRWGVSSSAFQIEGANKADGKGPSTLDKRKVRAGIADTSVAADFYHHWREDIQLLASLKVTSFRMSISWTRIFPTGTGSSNKAGVQFYDQVIDALLANNIEPVVTINHFDMPYALITQFNGWLSRKSVNAFANYAKFLFQHFGDRVKTWLTINEPLMVMYNPAFNGSHYQDDNRSTKANFLMLHHILLAEKNAIKLCHQLVVNGKIGPVSSFQNVYPASSHPEDVEAAMTAESILSYWALDVAVKGKYPEITYNRLRKLKLAPQVSPADQIIFQSAFPDFIAFNYYSSIRAEKYHTPTGFVIPFFDSPLFSIDMGPQRATKKWTAMEADPVGMGIAARKLYERYHLPLIITENGYADTEVPSTDSIVQDDKRIEYLSKHIAICEQLIEEGVPLWGYFIWSFMDSLSGREGFSKRYGLVYVNRTDTDLRDLKRTPKKSFYWYRDQIRDWRAKYD</sequence>
<keyword evidence="4" id="KW-1185">Reference proteome</keyword>
<keyword evidence="3" id="KW-0378">Hydrolase</keyword>
<dbReference type="PANTHER" id="PTHR10353:SF122">
    <property type="entry name" value="6-PHOSPHO-BETA-GLUCOSIDASE ASCB-RELATED"/>
    <property type="match status" value="1"/>
</dbReference>
<dbReference type="PROSITE" id="PS00653">
    <property type="entry name" value="GLYCOSYL_HYDROL_F1_2"/>
    <property type="match status" value="1"/>
</dbReference>
<dbReference type="EMBL" id="AP024685">
    <property type="protein sequence ID" value="BCX30478.1"/>
    <property type="molecule type" value="Genomic_DNA"/>
</dbReference>
<accession>A0ABM7QU59</accession>
<dbReference type="GO" id="GO:0016787">
    <property type="term" value="F:hydrolase activity"/>
    <property type="evidence" value="ECO:0007669"/>
    <property type="project" value="UniProtKB-KW"/>
</dbReference>
<gene>
    <name evidence="3" type="ORF">LTWDN19_10450</name>
</gene>
<evidence type="ECO:0000313" key="3">
    <source>
        <dbReference type="EMBL" id="BCX30478.1"/>
    </source>
</evidence>
<dbReference type="Proteomes" id="UP000825100">
    <property type="component" value="Chromosome"/>
</dbReference>
<dbReference type="Pfam" id="PF00232">
    <property type="entry name" value="Glyco_hydro_1"/>
    <property type="match status" value="1"/>
</dbReference>
<reference evidence="3 4" key="1">
    <citation type="submission" date="2021-05" db="EMBL/GenBank/DDBJ databases">
        <title>Complete Genome Sequence of Latilactobacillus sp. Strain WDN19, a High D-Aspartate-producing Lactic Acid Bacterium Isolated from a Japanese Pickle.</title>
        <authorList>
            <person name="Kajitani K."/>
            <person name="Takahashi S."/>
        </authorList>
    </citation>
    <scope>NUCLEOTIDE SEQUENCE [LARGE SCALE GENOMIC DNA]</scope>
    <source>
        <strain evidence="3 4">WDN19</strain>
    </source>
</reference>
<dbReference type="Gene3D" id="3.20.20.80">
    <property type="entry name" value="Glycosidases"/>
    <property type="match status" value="1"/>
</dbReference>
<dbReference type="InterPro" id="IPR033132">
    <property type="entry name" value="GH_1_N_CS"/>
</dbReference>
<dbReference type="InterPro" id="IPR001360">
    <property type="entry name" value="Glyco_hydro_1"/>
</dbReference>
<organism evidence="3 4">
    <name type="scientific">Latilactobacillus curvatus</name>
    <name type="common">Lactobacillus curvatus</name>
    <dbReference type="NCBI Taxonomy" id="28038"/>
    <lineage>
        <taxon>Bacteria</taxon>
        <taxon>Bacillati</taxon>
        <taxon>Bacillota</taxon>
        <taxon>Bacilli</taxon>
        <taxon>Lactobacillales</taxon>
        <taxon>Lactobacillaceae</taxon>
        <taxon>Latilactobacillus</taxon>
    </lineage>
</organism>
<evidence type="ECO:0000313" key="4">
    <source>
        <dbReference type="Proteomes" id="UP000825100"/>
    </source>
</evidence>
<protein>
    <submittedName>
        <fullName evidence="3">Glycosyl hydrolase</fullName>
    </submittedName>
</protein>
<name>A0ABM7QU59_LATCU</name>
<dbReference type="RefSeq" id="WP_221276224.1">
    <property type="nucleotide sequence ID" value="NZ_AP024685.1"/>
</dbReference>
<evidence type="ECO:0000256" key="1">
    <source>
        <dbReference type="ARBA" id="ARBA00023295"/>
    </source>
</evidence>
<evidence type="ECO:0000256" key="2">
    <source>
        <dbReference type="RuleBase" id="RU003690"/>
    </source>
</evidence>
<dbReference type="InterPro" id="IPR017853">
    <property type="entry name" value="GH"/>
</dbReference>
<proteinExistence type="inferred from homology"/>